<sequence>MSSLEINQLLQQMREMASAAETKSPFDAGSDVAKPDFAQLLKDSVNQVNETQKTSGKLSTAFEMGDPNVNLSEVMVAIQKANVSFQAMTQVRNNLVSAYKEVMNMQV</sequence>
<accession>A0A3B0WA77</accession>
<organism evidence="3">
    <name type="scientific">hydrothermal vent metagenome</name>
    <dbReference type="NCBI Taxonomy" id="652676"/>
    <lineage>
        <taxon>unclassified sequences</taxon>
        <taxon>metagenomes</taxon>
        <taxon>ecological metagenomes</taxon>
    </lineage>
</organism>
<dbReference type="GO" id="GO:0009425">
    <property type="term" value="C:bacterial-type flagellum basal body"/>
    <property type="evidence" value="ECO:0007669"/>
    <property type="project" value="UniProtKB-SubCell"/>
</dbReference>
<proteinExistence type="inferred from homology"/>
<evidence type="ECO:0000256" key="2">
    <source>
        <dbReference type="ARBA" id="ARBA00023143"/>
    </source>
</evidence>
<reference evidence="3" key="1">
    <citation type="submission" date="2018-06" db="EMBL/GenBank/DDBJ databases">
        <authorList>
            <person name="Zhirakovskaya E."/>
        </authorList>
    </citation>
    <scope>NUCLEOTIDE SEQUENCE</scope>
</reference>
<dbReference type="GO" id="GO:0005198">
    <property type="term" value="F:structural molecule activity"/>
    <property type="evidence" value="ECO:0007669"/>
    <property type="project" value="InterPro"/>
</dbReference>
<keyword evidence="3" id="KW-0969">Cilium</keyword>
<evidence type="ECO:0000256" key="1">
    <source>
        <dbReference type="ARBA" id="ARBA00004117"/>
    </source>
</evidence>
<dbReference type="PANTHER" id="PTHR34653:SF1">
    <property type="entry name" value="FLAGELLAR HOOK-BASAL BODY COMPLEX PROTEIN FLIE"/>
    <property type="match status" value="1"/>
</dbReference>
<dbReference type="GO" id="GO:0003774">
    <property type="term" value="F:cytoskeletal motor activity"/>
    <property type="evidence" value="ECO:0007669"/>
    <property type="project" value="InterPro"/>
</dbReference>
<dbReference type="Pfam" id="PF02049">
    <property type="entry name" value="FliE"/>
    <property type="match status" value="1"/>
</dbReference>
<name>A0A3B0WA77_9ZZZZ</name>
<dbReference type="PANTHER" id="PTHR34653">
    <property type="match status" value="1"/>
</dbReference>
<comment type="subcellular location">
    <subcellularLocation>
        <location evidence="1">Bacterial flagellum basal body</location>
    </subcellularLocation>
</comment>
<dbReference type="HAMAP" id="MF_00724">
    <property type="entry name" value="FliE"/>
    <property type="match status" value="1"/>
</dbReference>
<protein>
    <submittedName>
        <fullName evidence="3">Flagellar hook-basal body complex protein FliE</fullName>
    </submittedName>
</protein>
<dbReference type="AlphaFoldDB" id="A0A3B0WA77"/>
<keyword evidence="3" id="KW-0282">Flagellum</keyword>
<evidence type="ECO:0000313" key="3">
    <source>
        <dbReference type="EMBL" id="VAW52181.1"/>
    </source>
</evidence>
<dbReference type="GO" id="GO:0071973">
    <property type="term" value="P:bacterial-type flagellum-dependent cell motility"/>
    <property type="evidence" value="ECO:0007669"/>
    <property type="project" value="InterPro"/>
</dbReference>
<keyword evidence="3" id="KW-0966">Cell projection</keyword>
<dbReference type="InterPro" id="IPR001624">
    <property type="entry name" value="FliE"/>
</dbReference>
<gene>
    <name evidence="3" type="ORF">MNBD_GAMMA05-694</name>
</gene>
<keyword evidence="2" id="KW-0975">Bacterial flagellum</keyword>
<dbReference type="NCBIfam" id="TIGR00205">
    <property type="entry name" value="fliE"/>
    <property type="match status" value="1"/>
</dbReference>
<dbReference type="EMBL" id="UOFE01000024">
    <property type="protein sequence ID" value="VAW52181.1"/>
    <property type="molecule type" value="Genomic_DNA"/>
</dbReference>
<dbReference type="PRINTS" id="PR01006">
    <property type="entry name" value="FLGHOOKFLIE"/>
</dbReference>